<dbReference type="GO" id="GO:0016939">
    <property type="term" value="C:kinesin II complex"/>
    <property type="evidence" value="ECO:0007669"/>
    <property type="project" value="TreeGrafter"/>
</dbReference>
<dbReference type="PANTHER" id="PTHR15605">
    <property type="entry name" value="KINESIN-ASSOCIATED PROTEINS"/>
    <property type="match status" value="1"/>
</dbReference>
<dbReference type="Pfam" id="PF05804">
    <property type="entry name" value="KAP"/>
    <property type="match status" value="1"/>
</dbReference>
<dbReference type="OMA" id="KEESICQ"/>
<gene>
    <name evidence="2" type="ORF">RFI_14202</name>
</gene>
<proteinExistence type="predicted"/>
<reference evidence="2 3" key="1">
    <citation type="journal article" date="2013" name="Curr. Biol.">
        <title>The Genome of the Foraminiferan Reticulomyxa filosa.</title>
        <authorList>
            <person name="Glockner G."/>
            <person name="Hulsmann N."/>
            <person name="Schleicher M."/>
            <person name="Noegel A.A."/>
            <person name="Eichinger L."/>
            <person name="Gallinger C."/>
            <person name="Pawlowski J."/>
            <person name="Sierra R."/>
            <person name="Euteneuer U."/>
            <person name="Pillet L."/>
            <person name="Moustafa A."/>
            <person name="Platzer M."/>
            <person name="Groth M."/>
            <person name="Szafranski K."/>
            <person name="Schliwa M."/>
        </authorList>
    </citation>
    <scope>NUCLEOTIDE SEQUENCE [LARGE SCALE GENOMIC DNA]</scope>
</reference>
<feature type="compositionally biased region" description="Polar residues" evidence="1">
    <location>
        <begin position="109"/>
        <end position="118"/>
    </location>
</feature>
<feature type="region of interest" description="Disordered" evidence="1">
    <location>
        <begin position="102"/>
        <end position="215"/>
    </location>
</feature>
<keyword evidence="3" id="KW-1185">Reference proteome</keyword>
<dbReference type="Proteomes" id="UP000023152">
    <property type="component" value="Unassembled WGS sequence"/>
</dbReference>
<dbReference type="Gene3D" id="1.25.10.10">
    <property type="entry name" value="Leucine-rich Repeat Variant"/>
    <property type="match status" value="1"/>
</dbReference>
<dbReference type="EMBL" id="ASPP01010322">
    <property type="protein sequence ID" value="ETO22982.1"/>
    <property type="molecule type" value="Genomic_DNA"/>
</dbReference>
<dbReference type="SMART" id="SM01297">
    <property type="entry name" value="KAP"/>
    <property type="match status" value="1"/>
</dbReference>
<feature type="compositionally biased region" description="Basic and acidic residues" evidence="1">
    <location>
        <begin position="201"/>
        <end position="215"/>
    </location>
</feature>
<dbReference type="GO" id="GO:0007018">
    <property type="term" value="P:microtubule-based movement"/>
    <property type="evidence" value="ECO:0007669"/>
    <property type="project" value="TreeGrafter"/>
</dbReference>
<dbReference type="AlphaFoldDB" id="X6NCD9"/>
<accession>X6NCD9</accession>
<sequence length="762" mass="88981">MITQYQKKKVKPGLIELDPNECAILVHIETQYINYDPENKTTPVVVNKSNSYKKIKIEELDKQTNLGNYATQLIEKCKYIHPSKHQQLTNLLTMLKERTQQNKSKIEVCTTTPITPSDENVRQTEIPKAFNDSSLTQEREKEQTSQSTVMQKQAEENRNQLDSRGSKSEKISEELKREKMTESHKRKEKEKLQKRQRRQQLKIEKELSKNKPKDVEKADINNIEKYMECLYEEDNIKRIEATYCILQLLHSNERNITAMIKNQALLSCLSRILQEERKKHTEFITNILEIFFVFSNVSEFSDVLTQYKIGMTSMQIISQECKRYDIMQSQVTAIANENISSIEHVNNESGPTTDKNLPSENMELVIKLLRQEKLLYVCTYILLNLSETSIENELKMVRIDIIKYLIKTLERENPFSELWLIQLFYLSLLFLHKLSLFRENIGSMKQYHLIRHLKRLYTTLCKNSGNENFSIIEAAILQLLLNLSFDNEVKQQLCEWEFPELLYRCIQKNETPTSSKEIGIKILYNISTFAGKEDLRSALSANSTWTEMIIENIIKFPCKFVEENLVALAINLSSVATVHQQWSDPEVLAQLFKKVQRTLDPLLMNLINHLILQSNPITKLKLKKYIHPMCSMLTQSMKRENVCQTSTSLWFYILKTMQCFDNVESLDLKWSDVLIQYGLVQLFMDCLINTNGNITIENDIALHILIITGVFLSDDKCAVHLAQNEQFVQLLIKTVHGTLYIKTYFDRSFLEVVYLFTYHNAC</sequence>
<dbReference type="OrthoDB" id="10265679at2759"/>
<feature type="compositionally biased region" description="Basic and acidic residues" evidence="1">
    <location>
        <begin position="153"/>
        <end position="193"/>
    </location>
</feature>
<evidence type="ECO:0000313" key="2">
    <source>
        <dbReference type="EMBL" id="ETO22982.1"/>
    </source>
</evidence>
<dbReference type="GO" id="GO:0044782">
    <property type="term" value="P:cilium organization"/>
    <property type="evidence" value="ECO:0007669"/>
    <property type="project" value="TreeGrafter"/>
</dbReference>
<name>X6NCD9_RETFI</name>
<comment type="caution">
    <text evidence="2">The sequence shown here is derived from an EMBL/GenBank/DDBJ whole genome shotgun (WGS) entry which is preliminary data.</text>
</comment>
<dbReference type="SUPFAM" id="SSF48371">
    <property type="entry name" value="ARM repeat"/>
    <property type="match status" value="1"/>
</dbReference>
<dbReference type="PANTHER" id="PTHR15605:SF2">
    <property type="entry name" value="KINESIN-ASSOCIATED PROTEIN 3"/>
    <property type="match status" value="1"/>
</dbReference>
<evidence type="ECO:0000313" key="3">
    <source>
        <dbReference type="Proteomes" id="UP000023152"/>
    </source>
</evidence>
<dbReference type="InterPro" id="IPR016024">
    <property type="entry name" value="ARM-type_fold"/>
</dbReference>
<dbReference type="GO" id="GO:0019894">
    <property type="term" value="F:kinesin binding"/>
    <property type="evidence" value="ECO:0007669"/>
    <property type="project" value="InterPro"/>
</dbReference>
<evidence type="ECO:0000256" key="1">
    <source>
        <dbReference type="SAM" id="MobiDB-lite"/>
    </source>
</evidence>
<dbReference type="GO" id="GO:0005930">
    <property type="term" value="C:axoneme"/>
    <property type="evidence" value="ECO:0007669"/>
    <property type="project" value="TreeGrafter"/>
</dbReference>
<dbReference type="InterPro" id="IPR008658">
    <property type="entry name" value="KAP3"/>
</dbReference>
<protein>
    <submittedName>
        <fullName evidence="2">Kinesin-associated protein 3</fullName>
    </submittedName>
</protein>
<dbReference type="InterPro" id="IPR011989">
    <property type="entry name" value="ARM-like"/>
</dbReference>
<organism evidence="2 3">
    <name type="scientific">Reticulomyxa filosa</name>
    <dbReference type="NCBI Taxonomy" id="46433"/>
    <lineage>
        <taxon>Eukaryota</taxon>
        <taxon>Sar</taxon>
        <taxon>Rhizaria</taxon>
        <taxon>Retaria</taxon>
        <taxon>Foraminifera</taxon>
        <taxon>Monothalamids</taxon>
        <taxon>Reticulomyxidae</taxon>
        <taxon>Reticulomyxa</taxon>
    </lineage>
</organism>
<dbReference type="GO" id="GO:0035869">
    <property type="term" value="C:ciliary transition zone"/>
    <property type="evidence" value="ECO:0007669"/>
    <property type="project" value="TreeGrafter"/>
</dbReference>